<dbReference type="RefSeq" id="WP_096552048.1">
    <property type="nucleotide sequence ID" value="NZ_CP036528.1"/>
</dbReference>
<dbReference type="AlphaFoldDB" id="A0A4P6UXH0"/>
<evidence type="ECO:0000313" key="2">
    <source>
        <dbReference type="EMBL" id="QBK26868.1"/>
    </source>
</evidence>
<dbReference type="NCBIfam" id="TIGR00176">
    <property type="entry name" value="mobB"/>
    <property type="match status" value="1"/>
</dbReference>
<dbReference type="PANTHER" id="PTHR40072:SF1">
    <property type="entry name" value="MOLYBDOPTERIN-GUANINE DINUCLEOTIDE BIOSYNTHESIS ADAPTER PROTEIN"/>
    <property type="match status" value="1"/>
</dbReference>
<dbReference type="GO" id="GO:0005525">
    <property type="term" value="F:GTP binding"/>
    <property type="evidence" value="ECO:0007669"/>
    <property type="project" value="InterPro"/>
</dbReference>
<dbReference type="GO" id="GO:0006777">
    <property type="term" value="P:Mo-molybdopterin cofactor biosynthetic process"/>
    <property type="evidence" value="ECO:0007669"/>
    <property type="project" value="InterPro"/>
</dbReference>
<evidence type="ECO:0000313" key="3">
    <source>
        <dbReference type="Proteomes" id="UP000291151"/>
    </source>
</evidence>
<keyword evidence="3" id="KW-1185">Reference proteome</keyword>
<dbReference type="EMBL" id="CP036528">
    <property type="protein sequence ID" value="QBK26868.1"/>
    <property type="molecule type" value="Genomic_DNA"/>
</dbReference>
<dbReference type="InterPro" id="IPR004435">
    <property type="entry name" value="MobB_dom"/>
</dbReference>
<dbReference type="InterPro" id="IPR027417">
    <property type="entry name" value="P-loop_NTPase"/>
</dbReference>
<sequence>MALGRYRKILQIVGYSGSGKTTLMENLISQAAAQGLRVGAIKHHGHGGIPEEFSKDNVRHEQAGACVAAVEGHGTLRLSIHQESWTLDEILMMYDLFNLDLILIEGYKQERFRKVILLRSPEEMELLEKLSNILCVIHWPTCVIEKKMDYPVFSIDEEERYIKFLMEEWRGNHGNVIV</sequence>
<dbReference type="Pfam" id="PF03205">
    <property type="entry name" value="MobB"/>
    <property type="match status" value="1"/>
</dbReference>
<feature type="domain" description="Molybdopterin-guanine dinucleotide biosynthesis protein B (MobB)" evidence="1">
    <location>
        <begin position="9"/>
        <end position="138"/>
    </location>
</feature>
<accession>A0A4P6UXH0</accession>
<dbReference type="KEGG" id="uth:DKZ56_14055"/>
<organism evidence="2 3">
    <name type="scientific">Ureibacillus thermophilus</name>
    <dbReference type="NCBI Taxonomy" id="367743"/>
    <lineage>
        <taxon>Bacteria</taxon>
        <taxon>Bacillati</taxon>
        <taxon>Bacillota</taxon>
        <taxon>Bacilli</taxon>
        <taxon>Bacillales</taxon>
        <taxon>Caryophanaceae</taxon>
        <taxon>Ureibacillus</taxon>
    </lineage>
</organism>
<dbReference type="Proteomes" id="UP000291151">
    <property type="component" value="Chromosome"/>
</dbReference>
<reference evidence="2 3" key="1">
    <citation type="submission" date="2019-02" db="EMBL/GenBank/DDBJ databases">
        <title>Ureibacillus thermophilus.</title>
        <authorList>
            <person name="Sunny J.S."/>
            <person name="Natarajan A."/>
            <person name="Saleena L.M."/>
        </authorList>
    </citation>
    <scope>NUCLEOTIDE SEQUENCE [LARGE SCALE GENOMIC DNA]</scope>
    <source>
        <strain evidence="2 3">LM102</strain>
    </source>
</reference>
<dbReference type="SUPFAM" id="SSF52540">
    <property type="entry name" value="P-loop containing nucleoside triphosphate hydrolases"/>
    <property type="match status" value="1"/>
</dbReference>
<dbReference type="PANTHER" id="PTHR40072">
    <property type="entry name" value="MOLYBDOPTERIN-GUANINE DINUCLEOTIDE BIOSYNTHESIS ADAPTER PROTEIN-RELATED"/>
    <property type="match status" value="1"/>
</dbReference>
<gene>
    <name evidence="2" type="primary">mobB</name>
    <name evidence="2" type="ORF">DKZ56_14055</name>
</gene>
<proteinExistence type="predicted"/>
<name>A0A4P6UXH0_9BACL</name>
<dbReference type="InterPro" id="IPR052539">
    <property type="entry name" value="MGD_biosynthesis_adapter"/>
</dbReference>
<protein>
    <submittedName>
        <fullName evidence="2">Molybdopterin-guanine dinucleotide biosynthesis protein B</fullName>
    </submittedName>
</protein>
<dbReference type="Gene3D" id="3.40.50.300">
    <property type="entry name" value="P-loop containing nucleotide triphosphate hydrolases"/>
    <property type="match status" value="1"/>
</dbReference>
<evidence type="ECO:0000259" key="1">
    <source>
        <dbReference type="Pfam" id="PF03205"/>
    </source>
</evidence>
<dbReference type="CDD" id="cd03116">
    <property type="entry name" value="MobB"/>
    <property type="match status" value="1"/>
</dbReference>